<proteinExistence type="predicted"/>
<gene>
    <name evidence="1" type="ORF">CRG98_011855</name>
</gene>
<organism evidence="1 2">
    <name type="scientific">Punica granatum</name>
    <name type="common">Pomegranate</name>
    <dbReference type="NCBI Taxonomy" id="22663"/>
    <lineage>
        <taxon>Eukaryota</taxon>
        <taxon>Viridiplantae</taxon>
        <taxon>Streptophyta</taxon>
        <taxon>Embryophyta</taxon>
        <taxon>Tracheophyta</taxon>
        <taxon>Spermatophyta</taxon>
        <taxon>Magnoliopsida</taxon>
        <taxon>eudicotyledons</taxon>
        <taxon>Gunneridae</taxon>
        <taxon>Pentapetalae</taxon>
        <taxon>rosids</taxon>
        <taxon>malvids</taxon>
        <taxon>Myrtales</taxon>
        <taxon>Lythraceae</taxon>
        <taxon>Punica</taxon>
    </lineage>
</organism>
<comment type="caution">
    <text evidence="1">The sequence shown here is derived from an EMBL/GenBank/DDBJ whole genome shotgun (WGS) entry which is preliminary data.</text>
</comment>
<sequence length="73" mass="7899">KFNIVDTWHHLSIALASVAASSPLRAALLPLPPRLTVRREGGGVGLGAGWRQSRGRVHGRVVVPSIAEIEFFF</sequence>
<accession>A0A2I0KGK6</accession>
<evidence type="ECO:0000313" key="1">
    <source>
        <dbReference type="EMBL" id="PKI67642.1"/>
    </source>
</evidence>
<name>A0A2I0KGK6_PUNGR</name>
<dbReference type="Proteomes" id="UP000233551">
    <property type="component" value="Unassembled WGS sequence"/>
</dbReference>
<protein>
    <submittedName>
        <fullName evidence="1">Uncharacterized protein</fullName>
    </submittedName>
</protein>
<dbReference type="AlphaFoldDB" id="A0A2I0KGK6"/>
<feature type="non-terminal residue" evidence="1">
    <location>
        <position position="1"/>
    </location>
</feature>
<evidence type="ECO:0000313" key="2">
    <source>
        <dbReference type="Proteomes" id="UP000233551"/>
    </source>
</evidence>
<reference evidence="1 2" key="1">
    <citation type="submission" date="2017-11" db="EMBL/GenBank/DDBJ databases">
        <title>De-novo sequencing of pomegranate (Punica granatum L.) genome.</title>
        <authorList>
            <person name="Akparov Z."/>
            <person name="Amiraslanov A."/>
            <person name="Hajiyeva S."/>
            <person name="Abbasov M."/>
            <person name="Kaur K."/>
            <person name="Hamwieh A."/>
            <person name="Solovyev V."/>
            <person name="Salamov A."/>
            <person name="Braich B."/>
            <person name="Kosarev P."/>
            <person name="Mahmoud A."/>
            <person name="Hajiyev E."/>
            <person name="Babayeva S."/>
            <person name="Izzatullayeva V."/>
            <person name="Mammadov A."/>
            <person name="Mammadov A."/>
            <person name="Sharifova S."/>
            <person name="Ojaghi J."/>
            <person name="Eynullazada K."/>
            <person name="Bayramov B."/>
            <person name="Abdulazimova A."/>
            <person name="Shahmuradov I."/>
        </authorList>
    </citation>
    <scope>NUCLEOTIDE SEQUENCE [LARGE SCALE GENOMIC DNA]</scope>
    <source>
        <strain evidence="2">cv. AG2017</strain>
        <tissue evidence="1">Leaf</tissue>
    </source>
</reference>
<keyword evidence="2" id="KW-1185">Reference proteome</keyword>
<dbReference type="EMBL" id="PGOL01000589">
    <property type="protein sequence ID" value="PKI67642.1"/>
    <property type="molecule type" value="Genomic_DNA"/>
</dbReference>